<evidence type="ECO:0000256" key="2">
    <source>
        <dbReference type="ARBA" id="ARBA00022676"/>
    </source>
</evidence>
<keyword evidence="7" id="KW-0325">Glycoprotein</keyword>
<evidence type="ECO:0000313" key="10">
    <source>
        <dbReference type="Proteomes" id="UP000663671"/>
    </source>
</evidence>
<keyword evidence="3" id="KW-0808">Transferase</keyword>
<feature type="transmembrane region" description="Helical" evidence="8">
    <location>
        <begin position="368"/>
        <end position="389"/>
    </location>
</feature>
<reference evidence="9" key="1">
    <citation type="submission" date="2021-01" db="EMBL/GenBank/DDBJ databases">
        <title>Chromosome-level genome assembly of a human fungal pathogen reveals clustering of transcriptionally co-regulated genes.</title>
        <authorList>
            <person name="Voorhies M."/>
            <person name="Cohen S."/>
            <person name="Shea T.P."/>
            <person name="Petrus S."/>
            <person name="Munoz J.F."/>
            <person name="Poplawski S."/>
            <person name="Goldman W.E."/>
            <person name="Michael T."/>
            <person name="Cuomo C.A."/>
            <person name="Sil A."/>
            <person name="Beyhan S."/>
        </authorList>
    </citation>
    <scope>NUCLEOTIDE SEQUENCE</scope>
    <source>
        <strain evidence="9">WU24</strain>
    </source>
</reference>
<keyword evidence="6 8" id="KW-0472">Membrane</keyword>
<evidence type="ECO:0000256" key="8">
    <source>
        <dbReference type="SAM" id="Phobius"/>
    </source>
</evidence>
<keyword evidence="5 8" id="KW-1133">Transmembrane helix</keyword>
<organism evidence="9 10">
    <name type="scientific">Ajellomyces capsulatus</name>
    <name type="common">Darling's disease fungus</name>
    <name type="synonym">Histoplasma capsulatum</name>
    <dbReference type="NCBI Taxonomy" id="5037"/>
    <lineage>
        <taxon>Eukaryota</taxon>
        <taxon>Fungi</taxon>
        <taxon>Dikarya</taxon>
        <taxon>Ascomycota</taxon>
        <taxon>Pezizomycotina</taxon>
        <taxon>Eurotiomycetes</taxon>
        <taxon>Eurotiomycetidae</taxon>
        <taxon>Onygenales</taxon>
        <taxon>Ajellomycetaceae</taxon>
        <taxon>Histoplasma</taxon>
    </lineage>
</organism>
<dbReference type="EMBL" id="CP069110">
    <property type="protein sequence ID" value="QSS59839.1"/>
    <property type="molecule type" value="Genomic_DNA"/>
</dbReference>
<proteinExistence type="predicted"/>
<evidence type="ECO:0000256" key="3">
    <source>
        <dbReference type="ARBA" id="ARBA00022679"/>
    </source>
</evidence>
<evidence type="ECO:0000256" key="7">
    <source>
        <dbReference type="ARBA" id="ARBA00023180"/>
    </source>
</evidence>
<feature type="transmembrane region" description="Helical" evidence="8">
    <location>
        <begin position="303"/>
        <end position="325"/>
    </location>
</feature>
<dbReference type="InterPro" id="IPR029044">
    <property type="entry name" value="Nucleotide-diphossugar_trans"/>
</dbReference>
<dbReference type="OrthoDB" id="4183108at2759"/>
<evidence type="ECO:0000313" key="9">
    <source>
        <dbReference type="EMBL" id="QSS59839.1"/>
    </source>
</evidence>
<dbReference type="GO" id="GO:0016020">
    <property type="term" value="C:membrane"/>
    <property type="evidence" value="ECO:0007669"/>
    <property type="project" value="UniProtKB-SubCell"/>
</dbReference>
<comment type="subcellular location">
    <subcellularLocation>
        <location evidence="1">Membrane</location>
    </subcellularLocation>
</comment>
<dbReference type="Gene3D" id="3.90.550.10">
    <property type="entry name" value="Spore Coat Polysaccharide Biosynthesis Protein SpsA, Chain A"/>
    <property type="match status" value="1"/>
</dbReference>
<evidence type="ECO:0000256" key="4">
    <source>
        <dbReference type="ARBA" id="ARBA00022692"/>
    </source>
</evidence>
<dbReference type="PANTHER" id="PTHR47844:SF1">
    <property type="entry name" value="EXOSTOSIN-LIKE 2"/>
    <property type="match status" value="1"/>
</dbReference>
<dbReference type="CDD" id="cd06434">
    <property type="entry name" value="GT2_HAS"/>
    <property type="match status" value="1"/>
</dbReference>
<gene>
    <name evidence="9" type="ORF">I7I51_04635</name>
</gene>
<dbReference type="VEuPathDB" id="FungiDB:I7I51_04635"/>
<evidence type="ECO:0000256" key="6">
    <source>
        <dbReference type="ARBA" id="ARBA00023136"/>
    </source>
</evidence>
<name>A0A8A1M195_AJECA</name>
<feature type="transmembrane region" description="Helical" evidence="8">
    <location>
        <begin position="337"/>
        <end position="356"/>
    </location>
</feature>
<accession>A0A8A1M195</accession>
<sequence length="450" mass="51834">MITLANGCQSAYRYIRLVGNLIAFARYKPIRPPGHDLSLTANNVAVIIPTLEGSGEQLVNTLESILKNAPQQIILSTIDENRQKAELSATSMQNRRTKVEVTSVPRPKKSHQIAIATKRVRTEFVILADGDVLWPPCLVPWILAPFKDPLMGGVATCQRVQAPNNPRISFQYIWWFLGGLYLERRNFDCTATTYMDGGVPCLSGRTVAYRKEILQPCMEPFVNETWFGKSLNADDDNFLTRRMVTHGYKTYFQSHPNAEVLTTLEESPKFLKQCVRWSRSNWRSNLRSLFIDRAVWWRHPWSTYAVFLTTISQLALLTDTCLIWLCHTMTVSNPTLHSWSLGVLLIWMIFTKFIKLSGHYRRRPLDCLLFPVLVLFGYVHCFIKMSVLFSLHEDSWGNREAFQFAQTDDNRQRDHVIQCWILEKQLRQLTEKDISVQIPSFAELKVGVSE</sequence>
<dbReference type="InterPro" id="IPR052427">
    <property type="entry name" value="Glycosyltrans_GT2/GT47"/>
</dbReference>
<protein>
    <submittedName>
        <fullName evidence="9">Polysaccharide synthase Cps1</fullName>
    </submittedName>
</protein>
<evidence type="ECO:0000256" key="1">
    <source>
        <dbReference type="ARBA" id="ARBA00004370"/>
    </source>
</evidence>
<evidence type="ECO:0000256" key="5">
    <source>
        <dbReference type="ARBA" id="ARBA00022989"/>
    </source>
</evidence>
<dbReference type="Proteomes" id="UP000663671">
    <property type="component" value="Chromosome 4"/>
</dbReference>
<keyword evidence="4 8" id="KW-0812">Transmembrane</keyword>
<dbReference type="Pfam" id="PF13641">
    <property type="entry name" value="Glyco_tranf_2_3"/>
    <property type="match status" value="1"/>
</dbReference>
<dbReference type="GO" id="GO:0016757">
    <property type="term" value="F:glycosyltransferase activity"/>
    <property type="evidence" value="ECO:0007669"/>
    <property type="project" value="UniProtKB-KW"/>
</dbReference>
<keyword evidence="2" id="KW-0328">Glycosyltransferase</keyword>
<dbReference type="AlphaFoldDB" id="A0A8A1M195"/>
<dbReference type="PANTHER" id="PTHR47844">
    <property type="entry name" value="SYNTHASE CPS1, PUTATIVE (AFU_ORTHOLOGUE AFUA_7G02500)-RELATED"/>
    <property type="match status" value="1"/>
</dbReference>
<dbReference type="SUPFAM" id="SSF53448">
    <property type="entry name" value="Nucleotide-diphospho-sugar transferases"/>
    <property type="match status" value="1"/>
</dbReference>